<dbReference type="SUPFAM" id="SSF46785">
    <property type="entry name" value="Winged helix' DNA-binding domain"/>
    <property type="match status" value="1"/>
</dbReference>
<dbReference type="InterPro" id="IPR036390">
    <property type="entry name" value="WH_DNA-bd_sf"/>
</dbReference>
<dbReference type="Gene3D" id="3.90.1150.10">
    <property type="entry name" value="Aspartate Aminotransferase, domain 1"/>
    <property type="match status" value="1"/>
</dbReference>
<dbReference type="GO" id="GO:0030170">
    <property type="term" value="F:pyridoxal phosphate binding"/>
    <property type="evidence" value="ECO:0007669"/>
    <property type="project" value="InterPro"/>
</dbReference>
<evidence type="ECO:0000313" key="8">
    <source>
        <dbReference type="Proteomes" id="UP000641932"/>
    </source>
</evidence>
<evidence type="ECO:0000256" key="3">
    <source>
        <dbReference type="ARBA" id="ARBA00023015"/>
    </source>
</evidence>
<dbReference type="SMART" id="SM00345">
    <property type="entry name" value="HTH_GNTR"/>
    <property type="match status" value="1"/>
</dbReference>
<accession>A0A917ZQP1</accession>
<sequence>MAAPRLARLLGPQCLSAPGPAYRSLAGGIRLLVAEGRLPVGTRLPAERELAAALAVSRTTVAAAFEALRGEGYLASRRGAGSWTALPEGHPVPTAGLRPLSAEQAARMIDLGTASLPAPQPWMTRATREAVEDLGAYCGAHGHYQAGLPALREALAARFTGRGVPTMPEQILVTGGGAMSALGLVFRMLIGQADRVAVEAPSYANVLMMLERAGARRVPVGICARGWDLEAWRRVLRDAVPRLAYVVPDFQNPTGVLVGEEQRRELVGQARAAGTVVVADETMVDLAMEPGLRMPRPMAAFDRGGSTVVTVGSAGKVFWGGLRIGWVRASPSLVRRMAAERTYVDLGTPVLEQLVTLRLLTRYREEVTRFQCERVRGNRDALVAALRRTLPRWEFTVPSGGLTLWVRTDGVSGPRLAVAGERVGVMVASGPRFGVDGAFEPYLRLPLTVGEEVSGEAVARLAAAARMVQAGGAADVEGEVFVA</sequence>
<keyword evidence="2" id="KW-0663">Pyridoxal phosphate</keyword>
<organism evidence="7 8">
    <name type="scientific">Wenjunlia tyrosinilytica</name>
    <dbReference type="NCBI Taxonomy" id="1544741"/>
    <lineage>
        <taxon>Bacteria</taxon>
        <taxon>Bacillati</taxon>
        <taxon>Actinomycetota</taxon>
        <taxon>Actinomycetes</taxon>
        <taxon>Kitasatosporales</taxon>
        <taxon>Streptomycetaceae</taxon>
        <taxon>Wenjunlia</taxon>
    </lineage>
</organism>
<dbReference type="Gene3D" id="3.40.640.10">
    <property type="entry name" value="Type I PLP-dependent aspartate aminotransferase-like (Major domain)"/>
    <property type="match status" value="1"/>
</dbReference>
<dbReference type="InterPro" id="IPR015421">
    <property type="entry name" value="PyrdxlP-dep_Trfase_major"/>
</dbReference>
<dbReference type="Proteomes" id="UP000641932">
    <property type="component" value="Unassembled WGS sequence"/>
</dbReference>
<reference evidence="7" key="1">
    <citation type="journal article" date="2014" name="Int. J. Syst. Evol. Microbiol.">
        <title>Complete genome sequence of Corynebacterium casei LMG S-19264T (=DSM 44701T), isolated from a smear-ripened cheese.</title>
        <authorList>
            <consortium name="US DOE Joint Genome Institute (JGI-PGF)"/>
            <person name="Walter F."/>
            <person name="Albersmeier A."/>
            <person name="Kalinowski J."/>
            <person name="Ruckert C."/>
        </authorList>
    </citation>
    <scope>NUCLEOTIDE SEQUENCE</scope>
    <source>
        <strain evidence="7">CGMCC 4.7201</strain>
    </source>
</reference>
<feature type="domain" description="HTH gntR-type" evidence="6">
    <location>
        <begin position="19"/>
        <end position="87"/>
    </location>
</feature>
<dbReference type="InterPro" id="IPR000524">
    <property type="entry name" value="Tscrpt_reg_HTH_GntR"/>
</dbReference>
<dbReference type="InterPro" id="IPR004839">
    <property type="entry name" value="Aminotransferase_I/II_large"/>
</dbReference>
<dbReference type="Gene3D" id="1.10.10.10">
    <property type="entry name" value="Winged helix-like DNA-binding domain superfamily/Winged helix DNA-binding domain"/>
    <property type="match status" value="1"/>
</dbReference>
<dbReference type="SUPFAM" id="SSF53383">
    <property type="entry name" value="PLP-dependent transferases"/>
    <property type="match status" value="1"/>
</dbReference>
<reference evidence="7" key="2">
    <citation type="submission" date="2020-09" db="EMBL/GenBank/DDBJ databases">
        <authorList>
            <person name="Sun Q."/>
            <person name="Zhou Y."/>
        </authorList>
    </citation>
    <scope>NUCLEOTIDE SEQUENCE</scope>
    <source>
        <strain evidence="7">CGMCC 4.7201</strain>
    </source>
</reference>
<dbReference type="InterPro" id="IPR015424">
    <property type="entry name" value="PyrdxlP-dep_Trfase"/>
</dbReference>
<dbReference type="InterPro" id="IPR036388">
    <property type="entry name" value="WH-like_DNA-bd_sf"/>
</dbReference>
<evidence type="ECO:0000256" key="4">
    <source>
        <dbReference type="ARBA" id="ARBA00023125"/>
    </source>
</evidence>
<keyword evidence="5" id="KW-0804">Transcription</keyword>
<dbReference type="PANTHER" id="PTHR46577">
    <property type="entry name" value="HTH-TYPE TRANSCRIPTIONAL REGULATORY PROTEIN GABR"/>
    <property type="match status" value="1"/>
</dbReference>
<comment type="caution">
    <text evidence="7">The sequence shown here is derived from an EMBL/GenBank/DDBJ whole genome shotgun (WGS) entry which is preliminary data.</text>
</comment>
<dbReference type="AlphaFoldDB" id="A0A917ZQP1"/>
<evidence type="ECO:0000256" key="2">
    <source>
        <dbReference type="ARBA" id="ARBA00022898"/>
    </source>
</evidence>
<dbReference type="EMBL" id="BMMS01000010">
    <property type="protein sequence ID" value="GGO87560.1"/>
    <property type="molecule type" value="Genomic_DNA"/>
</dbReference>
<dbReference type="GO" id="GO:0003700">
    <property type="term" value="F:DNA-binding transcription factor activity"/>
    <property type="evidence" value="ECO:0007669"/>
    <property type="project" value="InterPro"/>
</dbReference>
<evidence type="ECO:0000256" key="1">
    <source>
        <dbReference type="ARBA" id="ARBA00005384"/>
    </source>
</evidence>
<keyword evidence="4" id="KW-0238">DNA-binding</keyword>
<evidence type="ECO:0000313" key="7">
    <source>
        <dbReference type="EMBL" id="GGO87560.1"/>
    </source>
</evidence>
<dbReference type="Pfam" id="PF00155">
    <property type="entry name" value="Aminotran_1_2"/>
    <property type="match status" value="1"/>
</dbReference>
<name>A0A917ZQP1_9ACTN</name>
<dbReference type="CDD" id="cd00609">
    <property type="entry name" value="AAT_like"/>
    <property type="match status" value="1"/>
</dbReference>
<comment type="similarity">
    <text evidence="1">In the C-terminal section; belongs to the class-I pyridoxal-phosphate-dependent aminotransferase family.</text>
</comment>
<keyword evidence="3" id="KW-0805">Transcription regulation</keyword>
<dbReference type="PROSITE" id="PS50949">
    <property type="entry name" value="HTH_GNTR"/>
    <property type="match status" value="1"/>
</dbReference>
<dbReference type="Pfam" id="PF00392">
    <property type="entry name" value="GntR"/>
    <property type="match status" value="1"/>
</dbReference>
<dbReference type="InterPro" id="IPR051446">
    <property type="entry name" value="HTH_trans_reg/aminotransferase"/>
</dbReference>
<protein>
    <submittedName>
        <fullName evidence="7">GntR family transcriptional regulator</fullName>
    </submittedName>
</protein>
<proteinExistence type="inferred from homology"/>
<evidence type="ECO:0000256" key="5">
    <source>
        <dbReference type="ARBA" id="ARBA00023163"/>
    </source>
</evidence>
<evidence type="ECO:0000259" key="6">
    <source>
        <dbReference type="PROSITE" id="PS50949"/>
    </source>
</evidence>
<keyword evidence="8" id="KW-1185">Reference proteome</keyword>
<dbReference type="PANTHER" id="PTHR46577:SF1">
    <property type="entry name" value="HTH-TYPE TRANSCRIPTIONAL REGULATORY PROTEIN GABR"/>
    <property type="match status" value="1"/>
</dbReference>
<dbReference type="GO" id="GO:0003677">
    <property type="term" value="F:DNA binding"/>
    <property type="evidence" value="ECO:0007669"/>
    <property type="project" value="UniProtKB-KW"/>
</dbReference>
<dbReference type="InterPro" id="IPR015422">
    <property type="entry name" value="PyrdxlP-dep_Trfase_small"/>
</dbReference>
<dbReference type="PRINTS" id="PR00035">
    <property type="entry name" value="HTHGNTR"/>
</dbReference>
<gene>
    <name evidence="7" type="ORF">GCM10012280_26290</name>
</gene>